<dbReference type="SUPFAM" id="SSF69304">
    <property type="entry name" value="Tricorn protease N-terminal domain"/>
    <property type="match status" value="1"/>
</dbReference>
<proteinExistence type="predicted"/>
<reference evidence="2 3" key="1">
    <citation type="submission" date="2017-04" db="EMBL/GenBank/DDBJ databases">
        <authorList>
            <person name="Afonso C.L."/>
            <person name="Miller P.J."/>
            <person name="Scott M.A."/>
            <person name="Spackman E."/>
            <person name="Goraichik I."/>
            <person name="Dimitrov K.M."/>
            <person name="Suarez D.L."/>
            <person name="Swayne D.E."/>
        </authorList>
    </citation>
    <scope>NUCLEOTIDE SEQUENCE [LARGE SCALE GENOMIC DNA]</scope>
    <source>
        <strain evidence="2 3">11</strain>
    </source>
</reference>
<feature type="transmembrane region" description="Helical" evidence="1">
    <location>
        <begin position="7"/>
        <end position="24"/>
    </location>
</feature>
<sequence>MKNAYRIAAICMLIMVVLAGYNFISDMRDPRTLSPERVVIEPPPQVESDAISQKLSLSNPIKRVIKDNRFLSSTVEPSYLNEDMTVFAYELIEGTTASSYIGMIKHHENIVKTIYTAPEHRSISTLVGVKDELYWVEREPLPDGEIHWEIKSLQLAANKVLLVESGSVSGGYEPPSLSTDGERITWIKRNIHRHETVSSVIVYEPLLREIKWIAEVSLKEIAADEEGRHMIMQRPVSDGILVLESVHQRTGDSGEDTIYQVVHYPYDRTKTTRVLHEGAGVIDFTADDNWFVWSEPGRIYAVDRKTLVIKQRYEADDSRLTLDSLFLCGDQLYFRYSVYQIRAMNLLNGTIQAHSPHRSITSKLFQGEGYLGFSIMDATQSVGEAAIYMMKIIEH</sequence>
<organism evidence="2 3">
    <name type="scientific">Paenibacillus aquistagni</name>
    <dbReference type="NCBI Taxonomy" id="1852522"/>
    <lineage>
        <taxon>Bacteria</taxon>
        <taxon>Bacillati</taxon>
        <taxon>Bacillota</taxon>
        <taxon>Bacilli</taxon>
        <taxon>Bacillales</taxon>
        <taxon>Paenibacillaceae</taxon>
        <taxon>Paenibacillus</taxon>
    </lineage>
</organism>
<dbReference type="OrthoDB" id="2466780at2"/>
<keyword evidence="1" id="KW-0472">Membrane</keyword>
<keyword evidence="1" id="KW-1133">Transmembrane helix</keyword>
<dbReference type="EMBL" id="FXAZ01000002">
    <property type="protein sequence ID" value="SMG36371.1"/>
    <property type="molecule type" value="Genomic_DNA"/>
</dbReference>
<gene>
    <name evidence="2" type="ORF">SAMN06295960_2104</name>
</gene>
<accession>A0A1X7K6E4</accession>
<keyword evidence="1" id="KW-0812">Transmembrane</keyword>
<dbReference type="AlphaFoldDB" id="A0A1X7K6E4"/>
<keyword evidence="3" id="KW-1185">Reference proteome</keyword>
<evidence type="ECO:0000313" key="2">
    <source>
        <dbReference type="EMBL" id="SMG36371.1"/>
    </source>
</evidence>
<name>A0A1X7K6E4_9BACL</name>
<evidence type="ECO:0000313" key="3">
    <source>
        <dbReference type="Proteomes" id="UP000193834"/>
    </source>
</evidence>
<evidence type="ECO:0000256" key="1">
    <source>
        <dbReference type="SAM" id="Phobius"/>
    </source>
</evidence>
<protein>
    <submittedName>
        <fullName evidence="2">Uncharacterized protein</fullName>
    </submittedName>
</protein>
<dbReference type="Proteomes" id="UP000193834">
    <property type="component" value="Unassembled WGS sequence"/>
</dbReference>
<dbReference type="RefSeq" id="WP_085494310.1">
    <property type="nucleotide sequence ID" value="NZ_FXAZ01000002.1"/>
</dbReference>